<accession>A0A485KTD8</accession>
<dbReference type="Gene3D" id="1.10.3730.20">
    <property type="match status" value="1"/>
</dbReference>
<feature type="compositionally biased region" description="Acidic residues" evidence="1">
    <location>
        <begin position="316"/>
        <end position="326"/>
    </location>
</feature>
<feature type="transmembrane region" description="Helical" evidence="2">
    <location>
        <begin position="151"/>
        <end position="168"/>
    </location>
</feature>
<feature type="transmembrane region" description="Helical" evidence="2">
    <location>
        <begin position="269"/>
        <end position="287"/>
    </location>
</feature>
<evidence type="ECO:0000313" key="4">
    <source>
        <dbReference type="EMBL" id="KAF0697748.1"/>
    </source>
</evidence>
<evidence type="ECO:0000256" key="2">
    <source>
        <dbReference type="SAM" id="Phobius"/>
    </source>
</evidence>
<evidence type="ECO:0000313" key="5">
    <source>
        <dbReference type="EMBL" id="VFT88439.1"/>
    </source>
</evidence>
<dbReference type="EMBL" id="CAADRA010005314">
    <property type="protein sequence ID" value="VFT88439.1"/>
    <property type="molecule type" value="Genomic_DNA"/>
</dbReference>
<protein>
    <submittedName>
        <fullName evidence="5">Aste57867_11580 protein</fullName>
    </submittedName>
</protein>
<dbReference type="AlphaFoldDB" id="A0A485KTD8"/>
<keyword evidence="2" id="KW-0472">Membrane</keyword>
<dbReference type="EMBL" id="VJMH01005293">
    <property type="protein sequence ID" value="KAF0697748.1"/>
    <property type="molecule type" value="Genomic_DNA"/>
</dbReference>
<dbReference type="SUPFAM" id="SSF103481">
    <property type="entry name" value="Multidrug resistance efflux transporter EmrE"/>
    <property type="match status" value="2"/>
</dbReference>
<sequence>MTTSAKLGVPALLISLLIYGSESIFYYQLQDVPDIQVLCHPHIWGFLLFLPYFASNQTADWPTFQATVLTRRNLCFYCGSALVLGGSMLTFLAGVMHGRIVEISLGYFLSPIMGVVLAVVVFKEAPRRWQYVSVAVAISGIVVIAKECHDFPFLGFGHGALYAVYAMIKKFEVLPFREGLLLELAFLFVPCLVVVVVLECQGTSVFLHTADAATNWLLVASGVVTVVPLLLYAYAAPLLSFTLFSFLEYIDPSLTFLIGVFVYDEEFTSSKLAGFVCIWVSLVIFTLDEVTSARREAKNTLDDDDDAQVAPKTDTATEDATSDGDSIETLRHREVQPANETPKAAVFNAVVDNVDGVVL</sequence>
<dbReference type="GO" id="GO:0016020">
    <property type="term" value="C:membrane"/>
    <property type="evidence" value="ECO:0007669"/>
    <property type="project" value="InterPro"/>
</dbReference>
<feature type="transmembrane region" description="Helical" evidence="2">
    <location>
        <begin position="129"/>
        <end position="145"/>
    </location>
</feature>
<dbReference type="InterPro" id="IPR000620">
    <property type="entry name" value="EamA_dom"/>
</dbReference>
<keyword evidence="2" id="KW-0812">Transmembrane</keyword>
<reference evidence="5 6" key="1">
    <citation type="submission" date="2019-03" db="EMBL/GenBank/DDBJ databases">
        <authorList>
            <person name="Gaulin E."/>
            <person name="Dumas B."/>
        </authorList>
    </citation>
    <scope>NUCLEOTIDE SEQUENCE [LARGE SCALE GENOMIC DNA]</scope>
    <source>
        <strain evidence="5">CBS 568.67</strain>
    </source>
</reference>
<feature type="transmembrane region" description="Helical" evidence="2">
    <location>
        <begin position="241"/>
        <end position="263"/>
    </location>
</feature>
<organism evidence="5 6">
    <name type="scientific">Aphanomyces stellatus</name>
    <dbReference type="NCBI Taxonomy" id="120398"/>
    <lineage>
        <taxon>Eukaryota</taxon>
        <taxon>Sar</taxon>
        <taxon>Stramenopiles</taxon>
        <taxon>Oomycota</taxon>
        <taxon>Saprolegniomycetes</taxon>
        <taxon>Saprolegniales</taxon>
        <taxon>Verrucalvaceae</taxon>
        <taxon>Aphanomyces</taxon>
    </lineage>
</organism>
<feature type="transmembrane region" description="Helical" evidence="2">
    <location>
        <begin position="103"/>
        <end position="122"/>
    </location>
</feature>
<dbReference type="Proteomes" id="UP000332933">
    <property type="component" value="Unassembled WGS sequence"/>
</dbReference>
<feature type="region of interest" description="Disordered" evidence="1">
    <location>
        <begin position="297"/>
        <end position="327"/>
    </location>
</feature>
<reference evidence="4" key="2">
    <citation type="submission" date="2019-06" db="EMBL/GenBank/DDBJ databases">
        <title>Genomics analysis of Aphanomyces spp. identifies a new class of oomycete effector associated with host adaptation.</title>
        <authorList>
            <person name="Gaulin E."/>
        </authorList>
    </citation>
    <scope>NUCLEOTIDE SEQUENCE</scope>
    <source>
        <strain evidence="4">CBS 578.67</strain>
    </source>
</reference>
<feature type="transmembrane region" description="Helical" evidence="2">
    <location>
        <begin position="213"/>
        <end position="234"/>
    </location>
</feature>
<keyword evidence="6" id="KW-1185">Reference proteome</keyword>
<proteinExistence type="predicted"/>
<name>A0A485KTD8_9STRA</name>
<feature type="transmembrane region" description="Helical" evidence="2">
    <location>
        <begin position="180"/>
        <end position="198"/>
    </location>
</feature>
<keyword evidence="2" id="KW-1133">Transmembrane helix</keyword>
<evidence type="ECO:0000256" key="1">
    <source>
        <dbReference type="SAM" id="MobiDB-lite"/>
    </source>
</evidence>
<feature type="transmembrane region" description="Helical" evidence="2">
    <location>
        <begin position="7"/>
        <end position="29"/>
    </location>
</feature>
<feature type="transmembrane region" description="Helical" evidence="2">
    <location>
        <begin position="35"/>
        <end position="54"/>
    </location>
</feature>
<gene>
    <name evidence="5" type="primary">Aste57867_11580</name>
    <name evidence="4" type="ORF">As57867_011537</name>
    <name evidence="5" type="ORF">ASTE57867_11580</name>
</gene>
<dbReference type="Pfam" id="PF00892">
    <property type="entry name" value="EamA"/>
    <property type="match status" value="1"/>
</dbReference>
<evidence type="ECO:0000259" key="3">
    <source>
        <dbReference type="Pfam" id="PF00892"/>
    </source>
</evidence>
<dbReference type="InterPro" id="IPR037185">
    <property type="entry name" value="EmrE-like"/>
</dbReference>
<evidence type="ECO:0000313" key="6">
    <source>
        <dbReference type="Proteomes" id="UP000332933"/>
    </source>
</evidence>
<feature type="domain" description="EamA" evidence="3">
    <location>
        <begin position="7"/>
        <end position="144"/>
    </location>
</feature>
<dbReference type="PANTHER" id="PTHR22911:SF137">
    <property type="entry name" value="SOLUTE CARRIER FAMILY 35 MEMBER G2-RELATED"/>
    <property type="match status" value="1"/>
</dbReference>
<dbReference type="OrthoDB" id="64403at2759"/>
<dbReference type="PANTHER" id="PTHR22911">
    <property type="entry name" value="ACYL-MALONYL CONDENSING ENZYME-RELATED"/>
    <property type="match status" value="1"/>
</dbReference>
<feature type="transmembrane region" description="Helical" evidence="2">
    <location>
        <begin position="74"/>
        <end position="97"/>
    </location>
</feature>